<sequence>MIPSFPSLLSLIGVGLPLLLIVLLQRFGSRNKYTRLTNAPVAGKYWRWEPDFITRYRFVLNGWAVVHKGWSKYGNSVFTILRPDSNVTVIPQRYVRELQNLGDDVLHPIEALSQDVMGDYTGMNILVGSHLSFNVIRNKLTPNLGDMIPIMEDEMRYAMTQEMPPCRGEWKEIDLNNIMTRVISRMTSRTWVGNPLCRNDDWHSTNLSTTEQIFHTALALRVVPSSLQPFLHCLLPSRMKLRRGLEQIHSYLIPIILQRQRSLQCDERPPESPHDVLQWMIDLADQEQNKPQNLATRYVFAVIGSLFTVSSGLVDCLYDLTENPEMTRVLRIEAQSVTSGDSEWKKGTAKKLEMLDSFMKESQRVNAPSPLSFKRIAQRTITLSDGLVLPKGAYICVVNSPHIQVDDGTDPTVFDGLRYYKKTLAQASSSRYQYSSTDASHISFGHGRYACPGRFVASVELKMVLVHMLLNYDLKFTEGKRSRPKNLQFLELGFQDPSVRVLIQERGQSN</sequence>
<comment type="caution">
    <text evidence="7">The sequence shown here is derived from an EMBL/GenBank/DDBJ whole genome shotgun (WGS) entry which is preliminary data.</text>
</comment>
<dbReference type="OrthoDB" id="1844152at2759"/>
<keyword evidence="6" id="KW-0349">Heme</keyword>
<keyword evidence="4" id="KW-0560">Oxidoreductase</keyword>
<evidence type="ECO:0000313" key="7">
    <source>
        <dbReference type="EMBL" id="KAF4635644.1"/>
    </source>
</evidence>
<dbReference type="GO" id="GO:0005506">
    <property type="term" value="F:iron ion binding"/>
    <property type="evidence" value="ECO:0007669"/>
    <property type="project" value="InterPro"/>
</dbReference>
<dbReference type="PRINTS" id="PR00465">
    <property type="entry name" value="EP450IV"/>
</dbReference>
<evidence type="ECO:0000256" key="5">
    <source>
        <dbReference type="ARBA" id="ARBA00023004"/>
    </source>
</evidence>
<evidence type="ECO:0000256" key="2">
    <source>
        <dbReference type="ARBA" id="ARBA00010617"/>
    </source>
</evidence>
<dbReference type="SUPFAM" id="SSF48264">
    <property type="entry name" value="Cytochrome P450"/>
    <property type="match status" value="1"/>
</dbReference>
<organism evidence="7 8">
    <name type="scientific">Cudoniella acicularis</name>
    <dbReference type="NCBI Taxonomy" id="354080"/>
    <lineage>
        <taxon>Eukaryota</taxon>
        <taxon>Fungi</taxon>
        <taxon>Dikarya</taxon>
        <taxon>Ascomycota</taxon>
        <taxon>Pezizomycotina</taxon>
        <taxon>Leotiomycetes</taxon>
        <taxon>Helotiales</taxon>
        <taxon>Tricladiaceae</taxon>
        <taxon>Cudoniella</taxon>
    </lineage>
</organism>
<dbReference type="Proteomes" id="UP000566819">
    <property type="component" value="Unassembled WGS sequence"/>
</dbReference>
<proteinExistence type="inferred from homology"/>
<dbReference type="GO" id="GO:0020037">
    <property type="term" value="F:heme binding"/>
    <property type="evidence" value="ECO:0007669"/>
    <property type="project" value="InterPro"/>
</dbReference>
<dbReference type="PANTHER" id="PTHR46206:SF4">
    <property type="entry name" value="P450, PUTATIVE (EUROFUNG)-RELATED"/>
    <property type="match status" value="1"/>
</dbReference>
<dbReference type="Gene3D" id="1.10.630.10">
    <property type="entry name" value="Cytochrome P450"/>
    <property type="match status" value="1"/>
</dbReference>
<keyword evidence="8" id="KW-1185">Reference proteome</keyword>
<evidence type="ECO:0000313" key="8">
    <source>
        <dbReference type="Proteomes" id="UP000566819"/>
    </source>
</evidence>
<dbReference type="AlphaFoldDB" id="A0A8H4RTF5"/>
<keyword evidence="3 6" id="KW-0479">Metal-binding</keyword>
<dbReference type="EMBL" id="JAAMPI010000107">
    <property type="protein sequence ID" value="KAF4635644.1"/>
    <property type="molecule type" value="Genomic_DNA"/>
</dbReference>
<dbReference type="GO" id="GO:0004497">
    <property type="term" value="F:monooxygenase activity"/>
    <property type="evidence" value="ECO:0007669"/>
    <property type="project" value="InterPro"/>
</dbReference>
<dbReference type="InterPro" id="IPR036396">
    <property type="entry name" value="Cyt_P450_sf"/>
</dbReference>
<feature type="binding site" description="axial binding residue" evidence="6">
    <location>
        <position position="451"/>
    </location>
    <ligand>
        <name>heme</name>
        <dbReference type="ChEBI" id="CHEBI:30413"/>
    </ligand>
    <ligandPart>
        <name>Fe</name>
        <dbReference type="ChEBI" id="CHEBI:18248"/>
    </ligandPart>
</feature>
<keyword evidence="5 6" id="KW-0408">Iron</keyword>
<protein>
    <recommendedName>
        <fullName evidence="9">Cytochrome P450</fullName>
    </recommendedName>
</protein>
<dbReference type="InterPro" id="IPR002403">
    <property type="entry name" value="Cyt_P450_E_grp-IV"/>
</dbReference>
<evidence type="ECO:0000256" key="4">
    <source>
        <dbReference type="ARBA" id="ARBA00023002"/>
    </source>
</evidence>
<dbReference type="PANTHER" id="PTHR46206">
    <property type="entry name" value="CYTOCHROME P450"/>
    <property type="match status" value="1"/>
</dbReference>
<evidence type="ECO:0000256" key="1">
    <source>
        <dbReference type="ARBA" id="ARBA00001971"/>
    </source>
</evidence>
<reference evidence="7 8" key="1">
    <citation type="submission" date="2020-03" db="EMBL/GenBank/DDBJ databases">
        <title>Draft Genome Sequence of Cudoniella acicularis.</title>
        <authorList>
            <person name="Buettner E."/>
            <person name="Kellner H."/>
        </authorList>
    </citation>
    <scope>NUCLEOTIDE SEQUENCE [LARGE SCALE GENOMIC DNA]</scope>
    <source>
        <strain evidence="7 8">DSM 108380</strain>
    </source>
</reference>
<dbReference type="InterPro" id="IPR001128">
    <property type="entry name" value="Cyt_P450"/>
</dbReference>
<name>A0A8H4RTF5_9HELO</name>
<dbReference type="Pfam" id="PF00067">
    <property type="entry name" value="p450"/>
    <property type="match status" value="1"/>
</dbReference>
<evidence type="ECO:0000256" key="3">
    <source>
        <dbReference type="ARBA" id="ARBA00022723"/>
    </source>
</evidence>
<comment type="cofactor">
    <cofactor evidence="1 6">
        <name>heme</name>
        <dbReference type="ChEBI" id="CHEBI:30413"/>
    </cofactor>
</comment>
<accession>A0A8H4RTF5</accession>
<comment type="similarity">
    <text evidence="2">Belongs to the cytochrome P450 family.</text>
</comment>
<dbReference type="GO" id="GO:0016705">
    <property type="term" value="F:oxidoreductase activity, acting on paired donors, with incorporation or reduction of molecular oxygen"/>
    <property type="evidence" value="ECO:0007669"/>
    <property type="project" value="InterPro"/>
</dbReference>
<dbReference type="CDD" id="cd11041">
    <property type="entry name" value="CYP503A1-like"/>
    <property type="match status" value="1"/>
</dbReference>
<evidence type="ECO:0008006" key="9">
    <source>
        <dbReference type="Google" id="ProtNLM"/>
    </source>
</evidence>
<evidence type="ECO:0000256" key="6">
    <source>
        <dbReference type="PIRSR" id="PIRSR602403-1"/>
    </source>
</evidence>
<gene>
    <name evidence="7" type="ORF">G7Y89_g2444</name>
</gene>